<proteinExistence type="predicted"/>
<organism evidence="2 3">
    <name type="scientific">Mycobacterium ulcerans (strain Agy99)</name>
    <dbReference type="NCBI Taxonomy" id="362242"/>
    <lineage>
        <taxon>Bacteria</taxon>
        <taxon>Bacillati</taxon>
        <taxon>Actinomycetota</taxon>
        <taxon>Actinomycetes</taxon>
        <taxon>Mycobacteriales</taxon>
        <taxon>Mycobacteriaceae</taxon>
        <taxon>Mycobacterium</taxon>
        <taxon>Mycobacterium ulcerans group</taxon>
    </lineage>
</organism>
<dbReference type="HOGENOM" id="CLU_171778_0_0_11"/>
<dbReference type="KEGG" id="mul:MUL_5087"/>
<accession>A0PTQ7</accession>
<sequence length="88" mass="9675">MLADTLTARERPGVEITPDWIQSQAAAVIETISKSRSAWERNHVFAEAQRSARTEGAALDPRVAVAITDTALQEPQSIPRPRSAHKSR</sequence>
<gene>
    <name evidence="2" type="ordered locus">MUL_5087</name>
</gene>
<name>A0PTQ7_MYCUA</name>
<feature type="region of interest" description="Disordered" evidence="1">
    <location>
        <begin position="68"/>
        <end position="88"/>
    </location>
</feature>
<protein>
    <submittedName>
        <fullName evidence="2">Uncharacterized protein</fullName>
    </submittedName>
</protein>
<dbReference type="Proteomes" id="UP000000765">
    <property type="component" value="Chromosome"/>
</dbReference>
<reference evidence="2 3" key="1">
    <citation type="journal article" date="2007" name="Genome Res.">
        <title>Reductive evolution and niche adaptation inferred from the genome of Mycobacterium ulcerans, the causative agent of Buruli ulcer.</title>
        <authorList>
            <person name="Stinear T.P."/>
            <person name="Seemann T."/>
            <person name="Pidot S."/>
            <person name="Frigui W."/>
            <person name="Reysset G."/>
            <person name="Garnier T."/>
            <person name="Meurice G."/>
            <person name="Simon D."/>
            <person name="Bouchier C."/>
            <person name="Ma L."/>
            <person name="Tichit M."/>
            <person name="Porter J.L."/>
            <person name="Ryan J."/>
            <person name="Johnson P.D."/>
            <person name="Davies J.K."/>
            <person name="Jenkin G.A."/>
            <person name="Small P.L."/>
            <person name="Jones L.M."/>
            <person name="Tekaia F."/>
            <person name="Laval F."/>
            <person name="Daffe M."/>
            <person name="Parkhill J."/>
            <person name="Cole S.T."/>
        </authorList>
    </citation>
    <scope>NUCLEOTIDE SEQUENCE [LARGE SCALE GENOMIC DNA]</scope>
    <source>
        <strain evidence="2 3">Agy99</strain>
    </source>
</reference>
<evidence type="ECO:0000256" key="1">
    <source>
        <dbReference type="SAM" id="MobiDB-lite"/>
    </source>
</evidence>
<dbReference type="EMBL" id="CP000325">
    <property type="protein sequence ID" value="ABL05726.1"/>
    <property type="molecule type" value="Genomic_DNA"/>
</dbReference>
<evidence type="ECO:0000313" key="3">
    <source>
        <dbReference type="Proteomes" id="UP000000765"/>
    </source>
</evidence>
<evidence type="ECO:0000313" key="2">
    <source>
        <dbReference type="EMBL" id="ABL05726.1"/>
    </source>
</evidence>
<dbReference type="AlphaFoldDB" id="A0PTQ7"/>